<dbReference type="CDD" id="cd05120">
    <property type="entry name" value="APH_ChoK_like"/>
    <property type="match status" value="1"/>
</dbReference>
<keyword evidence="3" id="KW-1185">Reference proteome</keyword>
<proteinExistence type="predicted"/>
<dbReference type="InParanoid" id="J3K7C8"/>
<evidence type="ECO:0000259" key="1">
    <source>
        <dbReference type="Pfam" id="PF01636"/>
    </source>
</evidence>
<protein>
    <recommendedName>
        <fullName evidence="1">Aminoglycoside phosphotransferase domain-containing protein</fullName>
    </recommendedName>
</protein>
<gene>
    <name evidence="2" type="ORF">CIMG_06072</name>
</gene>
<dbReference type="OMA" id="YLECHKP"/>
<dbReference type="VEuPathDB" id="FungiDB:CIMG_06072"/>
<dbReference type="PANTHER" id="PTHR21310">
    <property type="entry name" value="AMINOGLYCOSIDE PHOSPHOTRANSFERASE-RELATED-RELATED"/>
    <property type="match status" value="1"/>
</dbReference>
<evidence type="ECO:0000313" key="3">
    <source>
        <dbReference type="Proteomes" id="UP000001261"/>
    </source>
</evidence>
<dbReference type="InterPro" id="IPR051678">
    <property type="entry name" value="AGP_Transferase"/>
</dbReference>
<dbReference type="SUPFAM" id="SSF56112">
    <property type="entry name" value="Protein kinase-like (PK-like)"/>
    <property type="match status" value="1"/>
</dbReference>
<name>J3K7C8_COCIM</name>
<dbReference type="InterPro" id="IPR002575">
    <property type="entry name" value="Aminoglycoside_PTrfase"/>
</dbReference>
<dbReference type="KEGG" id="cim:CIMG_06072"/>
<dbReference type="Pfam" id="PF01636">
    <property type="entry name" value="APH"/>
    <property type="match status" value="1"/>
</dbReference>
<dbReference type="AlphaFoldDB" id="J3K7C8"/>
<dbReference type="RefSeq" id="XP_001242176.2">
    <property type="nucleotide sequence ID" value="XM_001242175.2"/>
</dbReference>
<dbReference type="GeneID" id="4560758"/>
<sequence length="430" mass="48863">MTRKRSIDDSGVMSTSKLRAARLGTKLENRKCRSTQPSTQTLNKGHDASITSTPLKSKAAKFNTHMLRKLQAAVDNDPEINLITQMPLDYSIRLVEFQGECREESKEIIGMTGWEANTYARLIDVLRQRSPRPQKDVKVTSVIAFDLRTPLTLYGLVSSTVLGLLEETSQIAEPLPDGLPQRMLDLVRTSEVIWKSPVPDQMMVFKCDTDVVVKAIRRVDDDTEYTTLQYLECHKPDIPAPRPLGYVRMSGITLIFQTYKPSTTLATVWPQMDNDQKASIRDQLGAIMSNLRSIPYTDGSALGGVAGEGCKDIRRHLRKTLILAVKSSLSCFVNFYPTQPTEMKIVFTHGDLRPDNITVDMADCNQWIVTGLLDWEYSGFYPEYCEAFKCTNCLAPYEEDDWYLFLPDCISPKRYAHWWLLDRVREARVV</sequence>
<dbReference type="OrthoDB" id="2906425at2759"/>
<reference evidence="3" key="2">
    <citation type="journal article" date="2010" name="Genome Res.">
        <title>Population genomic sequencing of Coccidioides fungi reveals recent hybridization and transposon control.</title>
        <authorList>
            <person name="Neafsey D.E."/>
            <person name="Barker B.M."/>
            <person name="Sharpton T.J."/>
            <person name="Stajich J.E."/>
            <person name="Park D.J."/>
            <person name="Whiston E."/>
            <person name="Hung C.-Y."/>
            <person name="McMahan C."/>
            <person name="White J."/>
            <person name="Sykes S."/>
            <person name="Heiman D."/>
            <person name="Young S."/>
            <person name="Zeng Q."/>
            <person name="Abouelleil A."/>
            <person name="Aftuck L."/>
            <person name="Bessette D."/>
            <person name="Brown A."/>
            <person name="FitzGerald M."/>
            <person name="Lui A."/>
            <person name="Macdonald J.P."/>
            <person name="Priest M."/>
            <person name="Orbach M.J."/>
            <person name="Galgiani J.N."/>
            <person name="Kirkland T.N."/>
            <person name="Cole G.T."/>
            <person name="Birren B.W."/>
            <person name="Henn M.R."/>
            <person name="Taylor J.W."/>
            <person name="Rounsley S.D."/>
        </authorList>
    </citation>
    <scope>GENOME REANNOTATION</scope>
    <source>
        <strain evidence="3">RS</strain>
    </source>
</reference>
<dbReference type="Gene3D" id="3.90.1200.10">
    <property type="match status" value="1"/>
</dbReference>
<accession>J3K7C8</accession>
<dbReference type="Proteomes" id="UP000001261">
    <property type="component" value="Unassembled WGS sequence"/>
</dbReference>
<dbReference type="PANTHER" id="PTHR21310:SF58">
    <property type="entry name" value="AMINOGLYCOSIDE PHOSPHOTRANSFERASE DOMAIN-CONTAINING PROTEIN"/>
    <property type="match status" value="1"/>
</dbReference>
<feature type="domain" description="Aminoglycoside phosphotransferase" evidence="1">
    <location>
        <begin position="224"/>
        <end position="391"/>
    </location>
</feature>
<dbReference type="InterPro" id="IPR011009">
    <property type="entry name" value="Kinase-like_dom_sf"/>
</dbReference>
<dbReference type="EMBL" id="GG704912">
    <property type="protein sequence ID" value="EAS30593.3"/>
    <property type="molecule type" value="Genomic_DNA"/>
</dbReference>
<reference evidence="3" key="1">
    <citation type="journal article" date="2009" name="Genome Res.">
        <title>Comparative genomic analyses of the human fungal pathogens Coccidioides and their relatives.</title>
        <authorList>
            <person name="Sharpton T.J."/>
            <person name="Stajich J.E."/>
            <person name="Rounsley S.D."/>
            <person name="Gardner M.J."/>
            <person name="Wortman J.R."/>
            <person name="Jordar V.S."/>
            <person name="Maiti R."/>
            <person name="Kodira C.D."/>
            <person name="Neafsey D.E."/>
            <person name="Zeng Q."/>
            <person name="Hung C.-Y."/>
            <person name="McMahan C."/>
            <person name="Muszewska A."/>
            <person name="Grynberg M."/>
            <person name="Mandel M.A."/>
            <person name="Kellner E.M."/>
            <person name="Barker B.M."/>
            <person name="Galgiani J.N."/>
            <person name="Orbach M.J."/>
            <person name="Kirkland T.N."/>
            <person name="Cole G.T."/>
            <person name="Henn M.R."/>
            <person name="Birren B.W."/>
            <person name="Taylor J.W."/>
        </authorList>
    </citation>
    <scope>NUCLEOTIDE SEQUENCE [LARGE SCALE GENOMIC DNA]</scope>
    <source>
        <strain evidence="3">RS</strain>
    </source>
</reference>
<organism evidence="2 3">
    <name type="scientific">Coccidioides immitis (strain RS)</name>
    <name type="common">Valley fever fungus</name>
    <dbReference type="NCBI Taxonomy" id="246410"/>
    <lineage>
        <taxon>Eukaryota</taxon>
        <taxon>Fungi</taxon>
        <taxon>Dikarya</taxon>
        <taxon>Ascomycota</taxon>
        <taxon>Pezizomycotina</taxon>
        <taxon>Eurotiomycetes</taxon>
        <taxon>Eurotiomycetidae</taxon>
        <taxon>Onygenales</taxon>
        <taxon>Onygenaceae</taxon>
        <taxon>Coccidioides</taxon>
    </lineage>
</organism>
<evidence type="ECO:0000313" key="2">
    <source>
        <dbReference type="EMBL" id="EAS30593.3"/>
    </source>
</evidence>